<keyword evidence="2" id="KW-1185">Reference proteome</keyword>
<evidence type="ECO:0000313" key="1">
    <source>
        <dbReference type="EMBL" id="CAG8253178.1"/>
    </source>
</evidence>
<dbReference type="EMBL" id="CAJVPG010000022">
    <property type="protein sequence ID" value="CAG8253178.1"/>
    <property type="molecule type" value="Genomic_DNA"/>
</dbReference>
<accession>A0A9W4IBS1</accession>
<proteinExistence type="predicted"/>
<sequence length="486" mass="55196">MGYLVIRIPEILRLICRENAADLRAALREGRVSASEEVGGLPSLEWAFDWPEGVEILLEFGADPKQSFESLVYPGAGRHSSAAILLKEGCYFSRSDLHQSVLCDNGGKRVRLLVSELTARRKKLRKLAEDSLPWASISDLVDDRILDGQDCQKNLGLLIEHKIPFPHPFTTEVERYLMISDGQTVYHGLQEKQCAEALYQAGFLDTDMLDSKGNSPLSTFRIYDSGSDFIEMIEWHMSKAADIHRQLPWANESVSHLLVAQIIRCALFSNYDGHSSHKTKSESNLQSLITMSDEFFAPTRIPDGCNCPCSSNGCTTISVLLRELTARASWRCPQCVRRGFETLKEWDQVYWKEPRVFIRSLTFNALDLNHICFANTDKGFVSFRHLHPDDEDFINDNRDEQSALVEFEGLVADLEREFDKSSLPLKEFLSGPWYRRVKDHLLTRQPHEEQAIADARTVGVELEFCGLSVPDWMETCIANKVEELSD</sequence>
<reference evidence="1" key="1">
    <citation type="submission" date="2021-07" db="EMBL/GenBank/DDBJ databases">
        <authorList>
            <person name="Branca A.L. A."/>
        </authorList>
    </citation>
    <scope>NUCLEOTIDE SEQUENCE</scope>
</reference>
<dbReference type="AlphaFoldDB" id="A0A9W4IBS1"/>
<name>A0A9W4IBS1_9EURO</name>
<gene>
    <name evidence="1" type="ORF">PSALAMII_LOCUS764</name>
</gene>
<protein>
    <submittedName>
        <fullName evidence="1">Uncharacterized protein</fullName>
    </submittedName>
</protein>
<dbReference type="OrthoDB" id="3365616at2759"/>
<evidence type="ECO:0000313" key="2">
    <source>
        <dbReference type="Proteomes" id="UP001152649"/>
    </source>
</evidence>
<organism evidence="1 2">
    <name type="scientific">Penicillium salamii</name>
    <dbReference type="NCBI Taxonomy" id="1612424"/>
    <lineage>
        <taxon>Eukaryota</taxon>
        <taxon>Fungi</taxon>
        <taxon>Dikarya</taxon>
        <taxon>Ascomycota</taxon>
        <taxon>Pezizomycotina</taxon>
        <taxon>Eurotiomycetes</taxon>
        <taxon>Eurotiomycetidae</taxon>
        <taxon>Eurotiales</taxon>
        <taxon>Aspergillaceae</taxon>
        <taxon>Penicillium</taxon>
    </lineage>
</organism>
<comment type="caution">
    <text evidence="1">The sequence shown here is derived from an EMBL/GenBank/DDBJ whole genome shotgun (WGS) entry which is preliminary data.</text>
</comment>
<dbReference type="Proteomes" id="UP001152649">
    <property type="component" value="Unassembled WGS sequence"/>
</dbReference>